<dbReference type="GO" id="GO:0016042">
    <property type="term" value="P:lipid catabolic process"/>
    <property type="evidence" value="ECO:0007669"/>
    <property type="project" value="UniProtKB-KW"/>
</dbReference>
<keyword evidence="7" id="KW-1185">Reference proteome</keyword>
<keyword evidence="2" id="KW-0442">Lipid degradation</keyword>
<evidence type="ECO:0000256" key="3">
    <source>
        <dbReference type="ARBA" id="ARBA00023098"/>
    </source>
</evidence>
<evidence type="ECO:0000313" key="6">
    <source>
        <dbReference type="EMBL" id="RIX45717.1"/>
    </source>
</evidence>
<dbReference type="OrthoDB" id="9814760at2"/>
<dbReference type="Proteomes" id="UP000266482">
    <property type="component" value="Unassembled WGS sequence"/>
</dbReference>
<dbReference type="PANTHER" id="PTHR10272:SF0">
    <property type="entry name" value="PLATELET-ACTIVATING FACTOR ACETYLHYDROLASE"/>
    <property type="match status" value="1"/>
</dbReference>
<evidence type="ECO:0000256" key="2">
    <source>
        <dbReference type="ARBA" id="ARBA00022963"/>
    </source>
</evidence>
<dbReference type="Pfam" id="PF03403">
    <property type="entry name" value="PAF-AH_p_II"/>
    <property type="match status" value="1"/>
</dbReference>
<protein>
    <submittedName>
        <fullName evidence="6">Uncharacterized protein</fullName>
    </submittedName>
</protein>
<keyword evidence="3" id="KW-0443">Lipid metabolism</keyword>
<organism evidence="6 7">
    <name type="scientific">Paenibacillus nanensis</name>
    <dbReference type="NCBI Taxonomy" id="393251"/>
    <lineage>
        <taxon>Bacteria</taxon>
        <taxon>Bacillati</taxon>
        <taxon>Bacillota</taxon>
        <taxon>Bacilli</taxon>
        <taxon>Bacillales</taxon>
        <taxon>Paenibacillaceae</taxon>
        <taxon>Paenibacillus</taxon>
    </lineage>
</organism>
<feature type="transmembrane region" description="Helical" evidence="5">
    <location>
        <begin position="49"/>
        <end position="70"/>
    </location>
</feature>
<reference evidence="6 7" key="1">
    <citation type="submission" date="2018-09" db="EMBL/GenBank/DDBJ databases">
        <title>Paenibacillus aracenensis nov. sp. isolated from a cave in southern Spain.</title>
        <authorList>
            <person name="Jurado V."/>
            <person name="Gutierrez-Patricio S."/>
            <person name="Gonzalez-Pimentel J.L."/>
            <person name="Miller A.Z."/>
            <person name="Laiz L."/>
            <person name="Saiz-Jimenez C."/>
        </authorList>
    </citation>
    <scope>NUCLEOTIDE SEQUENCE [LARGE SCALE GENOMIC DNA]</scope>
    <source>
        <strain evidence="6 7">DSM 22867</strain>
    </source>
</reference>
<keyword evidence="5" id="KW-1133">Transmembrane helix</keyword>
<dbReference type="RefSeq" id="WP_119603230.1">
    <property type="nucleotide sequence ID" value="NZ_QXQA01000033.1"/>
</dbReference>
<proteinExistence type="predicted"/>
<feature type="transmembrane region" description="Helical" evidence="5">
    <location>
        <begin position="82"/>
        <end position="107"/>
    </location>
</feature>
<dbReference type="GO" id="GO:0003847">
    <property type="term" value="F:1-alkyl-2-acetylglycerophosphocholine esterase activity"/>
    <property type="evidence" value="ECO:0007669"/>
    <property type="project" value="TreeGrafter"/>
</dbReference>
<dbReference type="AlphaFoldDB" id="A0A3A1UI11"/>
<dbReference type="InterPro" id="IPR029058">
    <property type="entry name" value="AB_hydrolase_fold"/>
</dbReference>
<dbReference type="EMBL" id="QXQA01000033">
    <property type="protein sequence ID" value="RIX45717.1"/>
    <property type="molecule type" value="Genomic_DNA"/>
</dbReference>
<dbReference type="PANTHER" id="PTHR10272">
    <property type="entry name" value="PLATELET-ACTIVATING FACTOR ACETYLHYDROLASE"/>
    <property type="match status" value="1"/>
</dbReference>
<keyword evidence="5" id="KW-0812">Transmembrane</keyword>
<feature type="region of interest" description="Disordered" evidence="4">
    <location>
        <begin position="469"/>
        <end position="493"/>
    </location>
</feature>
<keyword evidence="5" id="KW-0472">Membrane</keyword>
<comment type="caution">
    <text evidence="6">The sequence shown here is derived from an EMBL/GenBank/DDBJ whole genome shotgun (WGS) entry which is preliminary data.</text>
</comment>
<evidence type="ECO:0000256" key="5">
    <source>
        <dbReference type="SAM" id="Phobius"/>
    </source>
</evidence>
<sequence>MRNIETVLVLCGALQLLTLMLRTRKTSIAVGLAGAGVLAAHLIFEGYRWQMVVPYTLTLAGILIVIFRHFQGEKVSKVWKPLRYFGYGTGCLLLVASALLASVMPVLRLPEPEGEYAVGTETFHLVDGEREETFTEDPDDKRELMVQIWYPAQQTHPMGNRVSLFPKDRQHFEAYTKAYAEEMNLPAYMFDYWKYFQTNSYERTPIASSAKPFPVVMISHGEGTGRLLHFSQAENLASHGYIVVGIDHTYSTLATAFPDGRVSGYTVRSGGTTEDFFDQAERVGAVWKQDIEYVIRSLEELNDGAFSGRFLGRIDMNRIGMLGHSFGGATAFRVVNDIPNIQVGINMDGTLYGIRERDGMNKPFLFLESEDFLTWKTKLEQGEVTDPAIQKHLSAELAAIGRVIDHGGTMIAVEGARHYNFTDLQLFTEMLDLTGMTGSINGNRGAHLVNAYVLDFFDKYLEGTGNGELLKGPSPQYPEAKFPQTGTDLFRKE</sequence>
<dbReference type="SUPFAM" id="SSF53474">
    <property type="entry name" value="alpha/beta-Hydrolases"/>
    <property type="match status" value="1"/>
</dbReference>
<evidence type="ECO:0000256" key="1">
    <source>
        <dbReference type="ARBA" id="ARBA00022801"/>
    </source>
</evidence>
<gene>
    <name evidence="6" type="ORF">D3P08_26965</name>
</gene>
<evidence type="ECO:0000313" key="7">
    <source>
        <dbReference type="Proteomes" id="UP000266482"/>
    </source>
</evidence>
<name>A0A3A1UI11_9BACL</name>
<dbReference type="Gene3D" id="3.40.50.1820">
    <property type="entry name" value="alpha/beta hydrolase"/>
    <property type="match status" value="1"/>
</dbReference>
<accession>A0A3A1UI11</accession>
<evidence type="ECO:0000256" key="4">
    <source>
        <dbReference type="SAM" id="MobiDB-lite"/>
    </source>
</evidence>
<keyword evidence="1" id="KW-0378">Hydrolase</keyword>